<feature type="transmembrane region" description="Helical" evidence="1">
    <location>
        <begin position="158"/>
        <end position="180"/>
    </location>
</feature>
<organism evidence="2 3">
    <name type="scientific">Candidatus Cardinium hertigii</name>
    <dbReference type="NCBI Taxonomy" id="247481"/>
    <lineage>
        <taxon>Bacteria</taxon>
        <taxon>Pseudomonadati</taxon>
        <taxon>Bacteroidota</taxon>
        <taxon>Cytophagia</taxon>
        <taxon>Cytophagales</taxon>
        <taxon>Amoebophilaceae</taxon>
        <taxon>Candidatus Cardinium</taxon>
    </lineage>
</organism>
<gene>
    <name evidence="2" type="ORF">DK880_00536</name>
</gene>
<evidence type="ECO:0000313" key="3">
    <source>
        <dbReference type="Proteomes" id="UP000245872"/>
    </source>
</evidence>
<keyword evidence="1" id="KW-0812">Transmembrane</keyword>
<protein>
    <submittedName>
        <fullName evidence="2">Uncharacterized protein</fullName>
    </submittedName>
</protein>
<keyword evidence="3" id="KW-1185">Reference proteome</keyword>
<feature type="transmembrane region" description="Helical" evidence="1">
    <location>
        <begin position="120"/>
        <end position="138"/>
    </location>
</feature>
<reference evidence="2 3" key="1">
    <citation type="submission" date="2018-05" db="EMBL/GenBank/DDBJ databases">
        <title>Candidatus Cardinium hertigii Genome Assembly.</title>
        <authorList>
            <person name="Showmaker K.C."/>
            <person name="Walden K.O."/>
            <person name="Fields C.J."/>
            <person name="Lambert K.N."/>
            <person name="Hudson M.E."/>
        </authorList>
    </citation>
    <scope>NUCLEOTIDE SEQUENCE [LARGE SCALE GENOMIC DNA]</scope>
    <source>
        <strain evidence="3">cHgTN10</strain>
    </source>
</reference>
<dbReference type="AlphaFoldDB" id="A0A2Z3LDL3"/>
<sequence>MYCYCNKYYQIFCKQFARILMVIIAAIFLWGCNRVDTGMKVLYSSNNTTITIDMSTNADNIVKIASRLTHDSLKKALESVKILGEIIDTLLLLRPLMPAQENRFLQKCKRIMHIEGSSKYDLLGVALLGGGAASITFLSNVASSYLSHSLGVAEPYIAYSMSTALPATLLTGSFSLIAVLGMTQWNRMGNTQKPRLSRKALMKEKEKAEEALNHAYELSKKNKESYSFDFDFIERHAKPAREQMKKLFCNTYDLAAERDESLLLFFPHALAELENLLEKLKESLQSISEMLQEGEFKRQVEKCDEYRCFIKTMFGLKGKEHYVT</sequence>
<dbReference type="EMBL" id="CP029619">
    <property type="protein sequence ID" value="AWN81856.1"/>
    <property type="molecule type" value="Genomic_DNA"/>
</dbReference>
<keyword evidence="1" id="KW-0472">Membrane</keyword>
<evidence type="ECO:0000256" key="1">
    <source>
        <dbReference type="SAM" id="Phobius"/>
    </source>
</evidence>
<dbReference type="KEGG" id="cher:DK880_00536"/>
<keyword evidence="1" id="KW-1133">Transmembrane helix</keyword>
<proteinExistence type="predicted"/>
<accession>A0A2Z3LDL3</accession>
<evidence type="ECO:0000313" key="2">
    <source>
        <dbReference type="EMBL" id="AWN81856.1"/>
    </source>
</evidence>
<dbReference type="Proteomes" id="UP000245872">
    <property type="component" value="Chromosome"/>
</dbReference>
<name>A0A2Z3LDL3_9BACT</name>
<feature type="transmembrane region" description="Helical" evidence="1">
    <location>
        <begin position="16"/>
        <end position="32"/>
    </location>
</feature>